<evidence type="ECO:0000256" key="1">
    <source>
        <dbReference type="SAM" id="MobiDB-lite"/>
    </source>
</evidence>
<name>A0AAV8V087_9RHOD</name>
<sequence length="425" mass="48951">MLFGWHAMASESQVGPDYGSRWKDESEQSDWPDGNYYSTVTNWERFVNSFETALADYHAHGQVVWQLLLTFDLLFYCCLITTTTLYCYYYGTATNLGWTFISFIVVFPITWNISEAYKRRESALVGLARFKSLALNIYFAHRDWACPNSCKTDENILDVEESSHQERVRQVLNQLSGYLGDYLLVPCTNNTRHLFTSRGSRERERLRPLSREYRIRILKNLNRLSLAVEVLKARGLPATEASRVNQYNEQLCQVIETMRNIKSYRTPEGLRAFARLFIFIHAIFYGSYYAYLAKETTPLFALSFAYLLGGAMIALLNVEAALEDPFDPRGLDNVRVQKKIRDLQAMMKVKVPSVEHWIAPADLVDVPGHALASMSSTDLQKLQSTVQKSLYREFLNKFRWRSTDELPIAREPQSSRNPLREDGGG</sequence>
<keyword evidence="2" id="KW-0472">Membrane</keyword>
<dbReference type="Proteomes" id="UP001157974">
    <property type="component" value="Unassembled WGS sequence"/>
</dbReference>
<proteinExistence type="predicted"/>
<accession>A0AAV8V087</accession>
<feature type="transmembrane region" description="Helical" evidence="2">
    <location>
        <begin position="297"/>
        <end position="318"/>
    </location>
</feature>
<organism evidence="3 4">
    <name type="scientific">Rhodosorus marinus</name>
    <dbReference type="NCBI Taxonomy" id="101924"/>
    <lineage>
        <taxon>Eukaryota</taxon>
        <taxon>Rhodophyta</taxon>
        <taxon>Stylonematophyceae</taxon>
        <taxon>Stylonematales</taxon>
        <taxon>Stylonemataceae</taxon>
        <taxon>Rhodosorus</taxon>
    </lineage>
</organism>
<dbReference type="AlphaFoldDB" id="A0AAV8V087"/>
<dbReference type="PANTHER" id="PTHR36970">
    <property type="entry name" value="UNNAMED PRODUCT"/>
    <property type="match status" value="1"/>
</dbReference>
<keyword evidence="2" id="KW-0812">Transmembrane</keyword>
<dbReference type="EMBL" id="JAMWBK010000002">
    <property type="protein sequence ID" value="KAJ8908280.1"/>
    <property type="molecule type" value="Genomic_DNA"/>
</dbReference>
<feature type="transmembrane region" description="Helical" evidence="2">
    <location>
        <begin position="97"/>
        <end position="114"/>
    </location>
</feature>
<feature type="region of interest" description="Disordered" evidence="1">
    <location>
        <begin position="1"/>
        <end position="28"/>
    </location>
</feature>
<gene>
    <name evidence="3" type="ORF">NDN08_008371</name>
</gene>
<evidence type="ECO:0000313" key="3">
    <source>
        <dbReference type="EMBL" id="KAJ8908280.1"/>
    </source>
</evidence>
<protein>
    <recommendedName>
        <fullName evidence="5">Autophagy-related protein 9</fullName>
    </recommendedName>
</protein>
<keyword evidence="2" id="KW-1133">Transmembrane helix</keyword>
<feature type="transmembrane region" description="Helical" evidence="2">
    <location>
        <begin position="272"/>
        <end position="291"/>
    </location>
</feature>
<feature type="transmembrane region" description="Helical" evidence="2">
    <location>
        <begin position="73"/>
        <end position="91"/>
    </location>
</feature>
<evidence type="ECO:0000256" key="2">
    <source>
        <dbReference type="SAM" id="Phobius"/>
    </source>
</evidence>
<keyword evidence="4" id="KW-1185">Reference proteome</keyword>
<reference evidence="3 4" key="1">
    <citation type="journal article" date="2023" name="Nat. Commun.">
        <title>Origin of minicircular mitochondrial genomes in red algae.</title>
        <authorList>
            <person name="Lee Y."/>
            <person name="Cho C.H."/>
            <person name="Lee Y.M."/>
            <person name="Park S.I."/>
            <person name="Yang J.H."/>
            <person name="West J.A."/>
            <person name="Bhattacharya D."/>
            <person name="Yoon H.S."/>
        </authorList>
    </citation>
    <scope>NUCLEOTIDE SEQUENCE [LARGE SCALE GENOMIC DNA]</scope>
    <source>
        <strain evidence="3 4">CCMP1338</strain>
        <tissue evidence="3">Whole cell</tissue>
    </source>
</reference>
<evidence type="ECO:0000313" key="4">
    <source>
        <dbReference type="Proteomes" id="UP001157974"/>
    </source>
</evidence>
<evidence type="ECO:0008006" key="5">
    <source>
        <dbReference type="Google" id="ProtNLM"/>
    </source>
</evidence>
<dbReference type="PANTHER" id="PTHR36970:SF1">
    <property type="entry name" value="BESTROPHIN HOMOLOG"/>
    <property type="match status" value="1"/>
</dbReference>
<comment type="caution">
    <text evidence="3">The sequence shown here is derived from an EMBL/GenBank/DDBJ whole genome shotgun (WGS) entry which is preliminary data.</text>
</comment>